<name>A0ACC3MDI4_9PEZI</name>
<proteinExistence type="predicted"/>
<dbReference type="EMBL" id="JAUTXU010000314">
    <property type="protein sequence ID" value="KAK3686544.1"/>
    <property type="molecule type" value="Genomic_DNA"/>
</dbReference>
<protein>
    <submittedName>
        <fullName evidence="1">Uncharacterized protein</fullName>
    </submittedName>
</protein>
<sequence length="220" mass="25238">MAEPPGSRNNSWSLPEDASSQQKPFSKQLPPTNTMALQPLSQTRWTVARDRTSTAIIYPNQRTPAYYSLKNQEAVLREKEEANHSPHTYLTIFLTRLKFWKPAVSAAELQKTIEDIQARKRYKGSSTTCGSHLQLASYSSVYTKPATEILREMLEILDREAQEREARRQLEDSTRETRAWREGAVPNGALERYEEWRWRSASCRPIEHEAQTSAGQGIEV</sequence>
<organism evidence="1 2">
    <name type="scientific">Vermiconidia calcicola</name>
    <dbReference type="NCBI Taxonomy" id="1690605"/>
    <lineage>
        <taxon>Eukaryota</taxon>
        <taxon>Fungi</taxon>
        <taxon>Dikarya</taxon>
        <taxon>Ascomycota</taxon>
        <taxon>Pezizomycotina</taxon>
        <taxon>Dothideomycetes</taxon>
        <taxon>Dothideomycetidae</taxon>
        <taxon>Mycosphaerellales</taxon>
        <taxon>Extremaceae</taxon>
        <taxon>Vermiconidia</taxon>
    </lineage>
</organism>
<accession>A0ACC3MDI4</accession>
<evidence type="ECO:0000313" key="1">
    <source>
        <dbReference type="EMBL" id="KAK3686544.1"/>
    </source>
</evidence>
<evidence type="ECO:0000313" key="2">
    <source>
        <dbReference type="Proteomes" id="UP001281147"/>
    </source>
</evidence>
<dbReference type="Proteomes" id="UP001281147">
    <property type="component" value="Unassembled WGS sequence"/>
</dbReference>
<comment type="caution">
    <text evidence="1">The sequence shown here is derived from an EMBL/GenBank/DDBJ whole genome shotgun (WGS) entry which is preliminary data.</text>
</comment>
<keyword evidence="2" id="KW-1185">Reference proteome</keyword>
<gene>
    <name evidence="1" type="ORF">LTR37_019714</name>
</gene>
<reference evidence="1" key="1">
    <citation type="submission" date="2023-07" db="EMBL/GenBank/DDBJ databases">
        <title>Black Yeasts Isolated from many extreme environments.</title>
        <authorList>
            <person name="Coleine C."/>
            <person name="Stajich J.E."/>
            <person name="Selbmann L."/>
        </authorList>
    </citation>
    <scope>NUCLEOTIDE SEQUENCE</scope>
    <source>
        <strain evidence="1">CCFEE 5714</strain>
    </source>
</reference>